<protein>
    <recommendedName>
        <fullName evidence="6">Major royal jelly protein</fullName>
    </recommendedName>
</protein>
<proteinExistence type="predicted"/>
<dbReference type="Gene3D" id="2.120.10.30">
    <property type="entry name" value="TolB, C-terminal domain"/>
    <property type="match status" value="1"/>
</dbReference>
<feature type="signal peptide" evidence="3">
    <location>
        <begin position="1"/>
        <end position="26"/>
    </location>
</feature>
<dbReference type="SUPFAM" id="SSF63829">
    <property type="entry name" value="Calcium-dependent phosphotriesterase"/>
    <property type="match status" value="1"/>
</dbReference>
<dbReference type="AlphaFoldDB" id="A0A1J4QF97"/>
<dbReference type="Proteomes" id="UP000243073">
    <property type="component" value="Unassembled WGS sequence"/>
</dbReference>
<dbReference type="EMBL" id="MDKE01000012">
    <property type="protein sequence ID" value="OIN11943.1"/>
    <property type="molecule type" value="Genomic_DNA"/>
</dbReference>
<dbReference type="GO" id="GO:0005576">
    <property type="term" value="C:extracellular region"/>
    <property type="evidence" value="ECO:0007669"/>
    <property type="project" value="UniProtKB-SubCell"/>
</dbReference>
<dbReference type="PANTHER" id="PTHR10009:SF18">
    <property type="entry name" value="PROTEIN YELLOW-LIKE PROTEIN"/>
    <property type="match status" value="1"/>
</dbReference>
<dbReference type="RefSeq" id="WP_071472269.1">
    <property type="nucleotide sequence ID" value="NZ_MDKE01000012.1"/>
</dbReference>
<evidence type="ECO:0008006" key="6">
    <source>
        <dbReference type="Google" id="ProtNLM"/>
    </source>
</evidence>
<keyword evidence="3" id="KW-0732">Signal</keyword>
<keyword evidence="2" id="KW-0964">Secreted</keyword>
<comment type="subcellular location">
    <subcellularLocation>
        <location evidence="1">Secreted</location>
    </subcellularLocation>
</comment>
<reference evidence="4 5" key="1">
    <citation type="submission" date="2016-07" db="EMBL/GenBank/DDBJ databases">
        <title>Draft Genome Sequence of Oceanisphaera psychrotolerans, isolated from coastal sediment samples.</title>
        <authorList>
            <person name="Zhuo S."/>
            <person name="Ruan Z."/>
        </authorList>
    </citation>
    <scope>NUCLEOTIDE SEQUENCE [LARGE SCALE GENOMIC DNA]</scope>
    <source>
        <strain evidence="4 5">LAM-WHM-ZC</strain>
    </source>
</reference>
<evidence type="ECO:0000256" key="1">
    <source>
        <dbReference type="ARBA" id="ARBA00004613"/>
    </source>
</evidence>
<dbReference type="InterPro" id="IPR011042">
    <property type="entry name" value="6-blade_b-propeller_TolB-like"/>
</dbReference>
<evidence type="ECO:0000256" key="3">
    <source>
        <dbReference type="SAM" id="SignalP"/>
    </source>
</evidence>
<organism evidence="4 5">
    <name type="scientific">Oceanisphaera psychrotolerans</name>
    <dbReference type="NCBI Taxonomy" id="1414654"/>
    <lineage>
        <taxon>Bacteria</taxon>
        <taxon>Pseudomonadati</taxon>
        <taxon>Pseudomonadota</taxon>
        <taxon>Gammaproteobacteria</taxon>
        <taxon>Aeromonadales</taxon>
        <taxon>Aeromonadaceae</taxon>
        <taxon>Oceanisphaera</taxon>
    </lineage>
</organism>
<keyword evidence="5" id="KW-1185">Reference proteome</keyword>
<gene>
    <name evidence="4" type="ORF">BFR47_12085</name>
</gene>
<dbReference type="PANTHER" id="PTHR10009">
    <property type="entry name" value="PROTEIN YELLOW-RELATED"/>
    <property type="match status" value="1"/>
</dbReference>
<evidence type="ECO:0000256" key="2">
    <source>
        <dbReference type="ARBA" id="ARBA00022525"/>
    </source>
</evidence>
<accession>A0A1J4QF97</accession>
<evidence type="ECO:0000313" key="4">
    <source>
        <dbReference type="EMBL" id="OIN11943.1"/>
    </source>
</evidence>
<comment type="caution">
    <text evidence="4">The sequence shown here is derived from an EMBL/GenBank/DDBJ whole genome shotgun (WGS) entry which is preliminary data.</text>
</comment>
<dbReference type="STRING" id="1414654.BFR47_12085"/>
<feature type="chain" id="PRO_5009632370" description="Major royal jelly protein" evidence="3">
    <location>
        <begin position="27"/>
        <end position="365"/>
    </location>
</feature>
<evidence type="ECO:0000313" key="5">
    <source>
        <dbReference type="Proteomes" id="UP000243073"/>
    </source>
</evidence>
<name>A0A1J4QF97_9GAMM</name>
<dbReference type="Pfam" id="PF03022">
    <property type="entry name" value="MRJP"/>
    <property type="match status" value="1"/>
</dbReference>
<sequence>MMTLSKLTSAAALTALALAAVAPVAAQELTTYAEISDTRPGNITVTPDNRVIITQQPLDAPALRVVEVKPDGSKVPFPTTDWADGPEKGEVGIAATIGITTDSKGVVWILDMGGENSPAQLVAWDSKADKLHKVIEIPTEARLPISFLQDFALDEQRGKIYIADMTFTAPASDMKPAFVVVDIETGEARRVLEADSRLMPVAHDVIINDALMGFKGEDGTTQPWHLAMNAISIDPTFEHVYFGSVNGGDVFRIPAAALADEAMDETVLAGKIERYADKKPNDGFIVDDKGRVISGDIEANAITASTPEGIETLARDDVRLRWADGFAFAPDGTLYVTTNQLNTHPALNGGVDASDKQYFILTLKP</sequence>
<dbReference type="InterPro" id="IPR017996">
    <property type="entry name" value="MRJP/yellow-related"/>
</dbReference>